<feature type="region of interest" description="Disordered" evidence="2">
    <location>
        <begin position="1418"/>
        <end position="1450"/>
    </location>
</feature>
<feature type="coiled-coil region" evidence="1">
    <location>
        <begin position="416"/>
        <end position="454"/>
    </location>
</feature>
<evidence type="ECO:0000256" key="1">
    <source>
        <dbReference type="SAM" id="Coils"/>
    </source>
</evidence>
<dbReference type="Proteomes" id="UP000038009">
    <property type="component" value="Unassembled WGS sequence"/>
</dbReference>
<feature type="coiled-coil region" evidence="1">
    <location>
        <begin position="1117"/>
        <end position="1170"/>
    </location>
</feature>
<evidence type="ECO:0000313" key="4">
    <source>
        <dbReference type="Proteomes" id="UP000038009"/>
    </source>
</evidence>
<feature type="compositionally biased region" description="Low complexity" evidence="2">
    <location>
        <begin position="783"/>
        <end position="794"/>
    </location>
</feature>
<dbReference type="EMBL" id="LJSK01000354">
    <property type="protein sequence ID" value="KPI83582.1"/>
    <property type="molecule type" value="Genomic_DNA"/>
</dbReference>
<organism evidence="3 4">
    <name type="scientific">Leptomonas seymouri</name>
    <dbReference type="NCBI Taxonomy" id="5684"/>
    <lineage>
        <taxon>Eukaryota</taxon>
        <taxon>Discoba</taxon>
        <taxon>Euglenozoa</taxon>
        <taxon>Kinetoplastea</taxon>
        <taxon>Metakinetoplastina</taxon>
        <taxon>Trypanosomatida</taxon>
        <taxon>Trypanosomatidae</taxon>
        <taxon>Leishmaniinae</taxon>
        <taxon>Leptomonas</taxon>
    </lineage>
</organism>
<reference evidence="3 4" key="1">
    <citation type="journal article" date="2015" name="PLoS Pathog.">
        <title>Leptomonas seymouri: Adaptations to the Dixenous Life Cycle Analyzed by Genome Sequencing, Transcriptome Profiling and Co-infection with Leishmania donovani.</title>
        <authorList>
            <person name="Kraeva N."/>
            <person name="Butenko A."/>
            <person name="Hlavacova J."/>
            <person name="Kostygov A."/>
            <person name="Myskova J."/>
            <person name="Grybchuk D."/>
            <person name="Lestinova T."/>
            <person name="Votypka J."/>
            <person name="Volf P."/>
            <person name="Opperdoes F."/>
            <person name="Flegontov P."/>
            <person name="Lukes J."/>
            <person name="Yurchenko V."/>
        </authorList>
    </citation>
    <scope>NUCLEOTIDE SEQUENCE [LARGE SCALE GENOMIC DNA]</scope>
    <source>
        <strain evidence="3 4">ATCC 30220</strain>
    </source>
</reference>
<dbReference type="PANTHER" id="PTHR23159:SF31">
    <property type="entry name" value="CENTROSOME-ASSOCIATED PROTEIN CEP250 ISOFORM X1"/>
    <property type="match status" value="1"/>
</dbReference>
<dbReference type="PANTHER" id="PTHR23159">
    <property type="entry name" value="CENTROSOMAL PROTEIN 2"/>
    <property type="match status" value="1"/>
</dbReference>
<feature type="compositionally biased region" description="Polar residues" evidence="2">
    <location>
        <begin position="100"/>
        <end position="116"/>
    </location>
</feature>
<feature type="coiled-coil region" evidence="1">
    <location>
        <begin position="6"/>
        <end position="33"/>
    </location>
</feature>
<keyword evidence="1" id="KW-0175">Coiled coil</keyword>
<feature type="region of interest" description="Disordered" evidence="2">
    <location>
        <begin position="783"/>
        <end position="809"/>
    </location>
</feature>
<comment type="caution">
    <text evidence="3">The sequence shown here is derived from an EMBL/GenBank/DDBJ whole genome shotgun (WGS) entry which is preliminary data.</text>
</comment>
<feature type="compositionally biased region" description="Low complexity" evidence="2">
    <location>
        <begin position="1418"/>
        <end position="1443"/>
    </location>
</feature>
<feature type="coiled-coil region" evidence="1">
    <location>
        <begin position="727"/>
        <end position="772"/>
    </location>
</feature>
<proteinExistence type="predicted"/>
<feature type="coiled-coil region" evidence="1">
    <location>
        <begin position="345"/>
        <end position="372"/>
    </location>
</feature>
<feature type="coiled-coil region" evidence="1">
    <location>
        <begin position="129"/>
        <end position="190"/>
    </location>
</feature>
<dbReference type="OMA" id="WQSCARD"/>
<gene>
    <name evidence="3" type="ORF">ABL78_7385</name>
</gene>
<feature type="compositionally biased region" description="Polar residues" evidence="2">
    <location>
        <begin position="795"/>
        <end position="805"/>
    </location>
</feature>
<name>A0A0N1IH86_LEPSE</name>
<feature type="region of interest" description="Disordered" evidence="2">
    <location>
        <begin position="79"/>
        <end position="125"/>
    </location>
</feature>
<protein>
    <submittedName>
        <fullName evidence="3">Uncharacterized protein</fullName>
    </submittedName>
</protein>
<keyword evidence="4" id="KW-1185">Reference proteome</keyword>
<evidence type="ECO:0000313" key="3">
    <source>
        <dbReference type="EMBL" id="KPI83582.1"/>
    </source>
</evidence>
<dbReference type="VEuPathDB" id="TriTrypDB:Lsey_0354_0080"/>
<sequence length="1450" mass="159445">MDAAWQSSIDRTLRSTEATLENLQERRRSYERAKHKVDDYLGLATPHRSSKGFDSIDGMDLSIPPPLPQHRRYRTTCDGVVNDGAASTGGAGAPSSSPSVHRSAQASQPSVMSTANGRRDDDPTAPLQLVNAQLRGAMLELELEKAKRADSIRDLAYRTTAELAELRSMFTQLQSENASLRKSVRALEGKLSLAPDSTFTSQRMGEGGASVLNSRASHTSFMELGPQPQHTSRSALLASSVANSGFGLGPDATTAASGAPASLIARIDALEGGFARLQQVAEERQTRSATVLREMVKAEVGSDMAQVRTLAREAARDSTEELLKLRLSALQSSVQTEVQRALRVASASETAAQQAQQQCAEVERRLSAQMQKINAPLFEWQRGALSGPLSADAARDSSSVATSAAPARQERLIELERVVEDELHTLRGQLRQLRQETETHLERHAQEHKQMQAQLQGKASAQDLRGVMERLEEQQQSGSGSGAALREQVHSILRTQLLPLQDTLQKLQEGAREQQENAEVWRRQAGLRLAAVEASTREFRDEADRQDQQWNSGMQELRQVRVEAAAVQAGTTDALRQCKAELMEMCDTKLQTLEERLLVSQKDRQHQWEAQLRQLQQSVGEQHELAQRARFAGETAEERLHRVESAVASMESALPHSIENMKAKHDALQAVLQQSCALPLSRVQQDVEGIQRRLHALDEDKTRSNAVWAQQLADTKQFFEEHMQNTRSMLEQRLSHQKELYEELRGQQGVQRRNTEEQQQLVLDQVQRLQQQLQLLASNSLTPLPAPAAATTRSEPTGQSVSATLTEERSVPTAVTTAVPVTAEAFHELQQQVRQLYPQLQNVDQRVMATEKAAAAAPTALTDAFAPLQGRFEELQARAQRDAEEQQLRLSEMERTLSEKVRVVSLSCNRLSASAEGQLGRVRDELASATSPLRLATSLASDPESMQHLASQLRDCLELPPSAARTLKDVQTQVVRHAHSLNELRETLQETQQEIAAMRTNAEAERSVAHPATENVASASAQDVAVVRAEMQTALQTLQQTHDTLQKHHAALEKQTQRLSEEVKGIMHATEPLPQYIEQLTDQCTALQAAQRQQLPTLQKYVQDVLEVVQENQVAALDPLQLKLRNVEERHKKLQASLEEWTEENAASVAEDEQSRRKKLQQLRADLETHAEAQLSAVREDMTSTQAIVADLMEKVSAIEQQRERDEEGKRQLREDVRAMAQAMKEKSYDPPSAVNVAPSTPEALAITAISSTVPSVTELHSYVVELAGRLSQLEEQTNDSITVTAETLGAFGQQLQDVVTRFALAVSGSEANDVATSAFSSPSSSSAVVAADGGAIKNLEDVFSYLLRQLQHFQQALQRLQANTVETLEILEQHEESTAALPVLQHTVDAIAAALIPLAERLGVDATNLSLQLTSPSHSVDVYPPSHPSSSSSSSSGSLSDGICGGSVP</sequence>
<dbReference type="OrthoDB" id="273634at2759"/>
<feature type="coiled-coil region" evidence="1">
    <location>
        <begin position="974"/>
        <end position="1062"/>
    </location>
</feature>
<accession>A0A0N1IH86</accession>
<evidence type="ECO:0000256" key="2">
    <source>
        <dbReference type="SAM" id="MobiDB-lite"/>
    </source>
</evidence>